<name>A0A6N7PY83_9BACT</name>
<evidence type="ECO:0000313" key="3">
    <source>
        <dbReference type="Proteomes" id="UP000440224"/>
    </source>
</evidence>
<dbReference type="AlphaFoldDB" id="A0A6N7PY83"/>
<protein>
    <recommendedName>
        <fullName evidence="4">Host attachment protein</fullName>
    </recommendedName>
</protein>
<dbReference type="Proteomes" id="UP000440224">
    <property type="component" value="Unassembled WGS sequence"/>
</dbReference>
<dbReference type="EMBL" id="WJIE01000014">
    <property type="protein sequence ID" value="MRG96859.1"/>
    <property type="molecule type" value="Genomic_DNA"/>
</dbReference>
<evidence type="ECO:0000313" key="2">
    <source>
        <dbReference type="EMBL" id="MRG96859.1"/>
    </source>
</evidence>
<evidence type="ECO:0000256" key="1">
    <source>
        <dbReference type="SAM" id="MobiDB-lite"/>
    </source>
</evidence>
<proteinExistence type="predicted"/>
<sequence>MAGRTRPLHVPCVAPGRREREEGRVQEERVQETERTTFVLIADASRARLFRRGSEETAALELIEEFEHPESRAMARDLMADKPGRAFTGGGQVAGRSAKEYTTDPKEVEAQKFARSLADRLASLYDAHAFRELVLAAPPKFLGLLRATLAAHTNHVADTVVASHEKDYTQLDVRTLAERIAA</sequence>
<dbReference type="Pfam" id="PF10116">
    <property type="entry name" value="Host_attach"/>
    <property type="match status" value="1"/>
</dbReference>
<organism evidence="2 3">
    <name type="scientific">Polyangium spumosum</name>
    <dbReference type="NCBI Taxonomy" id="889282"/>
    <lineage>
        <taxon>Bacteria</taxon>
        <taxon>Pseudomonadati</taxon>
        <taxon>Myxococcota</taxon>
        <taxon>Polyangia</taxon>
        <taxon>Polyangiales</taxon>
        <taxon>Polyangiaceae</taxon>
        <taxon>Polyangium</taxon>
    </lineage>
</organism>
<comment type="caution">
    <text evidence="2">The sequence shown here is derived from an EMBL/GenBank/DDBJ whole genome shotgun (WGS) entry which is preliminary data.</text>
</comment>
<dbReference type="InterPro" id="IPR019291">
    <property type="entry name" value="Host_attachment_protein"/>
</dbReference>
<keyword evidence="3" id="KW-1185">Reference proteome</keyword>
<feature type="compositionally biased region" description="Basic and acidic residues" evidence="1">
    <location>
        <begin position="16"/>
        <end position="27"/>
    </location>
</feature>
<feature type="region of interest" description="Disordered" evidence="1">
    <location>
        <begin position="1"/>
        <end position="27"/>
    </location>
</feature>
<evidence type="ECO:0008006" key="4">
    <source>
        <dbReference type="Google" id="ProtNLM"/>
    </source>
</evidence>
<reference evidence="2 3" key="1">
    <citation type="submission" date="2019-10" db="EMBL/GenBank/DDBJ databases">
        <title>A soil myxobacterium in the family Polyangiaceae.</title>
        <authorList>
            <person name="Li Y."/>
            <person name="Wang J."/>
        </authorList>
    </citation>
    <scope>NUCLEOTIDE SEQUENCE [LARGE SCALE GENOMIC DNA]</scope>
    <source>
        <strain evidence="2 3">DSM 14734</strain>
    </source>
</reference>
<accession>A0A6N7PY83</accession>
<gene>
    <name evidence="2" type="ORF">GF068_33790</name>
</gene>
<feature type="region of interest" description="Disordered" evidence="1">
    <location>
        <begin position="82"/>
        <end position="104"/>
    </location>
</feature>